<dbReference type="Proteomes" id="UP000054937">
    <property type="component" value="Unassembled WGS sequence"/>
</dbReference>
<evidence type="ECO:0000313" key="3">
    <source>
        <dbReference type="Proteomes" id="UP000054937"/>
    </source>
</evidence>
<comment type="caution">
    <text evidence="2">The sequence shown here is derived from an EMBL/GenBank/DDBJ whole genome shotgun (WGS) entry which is preliminary data.</text>
</comment>
<dbReference type="InParanoid" id="A0A0V0QRN4"/>
<name>A0A0V0QRN4_PSEPJ</name>
<keyword evidence="1" id="KW-0472">Membrane</keyword>
<dbReference type="AlphaFoldDB" id="A0A0V0QRN4"/>
<feature type="transmembrane region" description="Helical" evidence="1">
    <location>
        <begin position="15"/>
        <end position="35"/>
    </location>
</feature>
<protein>
    <recommendedName>
        <fullName evidence="4">Transmembrane protein</fullName>
    </recommendedName>
</protein>
<proteinExistence type="predicted"/>
<sequence length="491" mass="58181">MRTNQNIRNNSEKNFPLPGTICLIALLLAFIKTSIDGIRKQGQKQKQSEDQNLGQSQSNRVRKISCSPSANVTNTYLQNHSQSFNYQTSRQSYTNFSQAKSQLNNISYVDQFNYTEKDSFKKFFENFNKMQPNLNQFNSYLKNEISVYRNKILERIYTQQRKNLHQIDDCLSQFNFNLMEFDMLNKALSEDGKFQQNYYMNPKNQQLRLDDILYDQTYLIQSLEKQIKNIGQLNQFNEKTLNDNLSQLMEYLYERKKYLDNQLVIFGYEENGRTQFRLHNIIRLGLISFNPSLYKYNDHLQLDLKITPPTDNQILISVVTHYFNGLINEIFQNLLASVTRQQRQFRSRAKYPIDKLDEALNSIKGHCVKYLPHHLCQQNQGSDAQSNQFQENRMIQDPIYFVQKNPAGSDLQMDVYSNKQRFVAIPGQYNLNCCLYYYSICVLEKLKFINQEYMNMGDDLRKIQEYNLFLSQIHEFSDKFSNYTSNVFKMN</sequence>
<evidence type="ECO:0000313" key="2">
    <source>
        <dbReference type="EMBL" id="KRX04680.1"/>
    </source>
</evidence>
<organism evidence="2 3">
    <name type="scientific">Pseudocohnilembus persalinus</name>
    <name type="common">Ciliate</name>
    <dbReference type="NCBI Taxonomy" id="266149"/>
    <lineage>
        <taxon>Eukaryota</taxon>
        <taxon>Sar</taxon>
        <taxon>Alveolata</taxon>
        <taxon>Ciliophora</taxon>
        <taxon>Intramacronucleata</taxon>
        <taxon>Oligohymenophorea</taxon>
        <taxon>Scuticociliatia</taxon>
        <taxon>Philasterida</taxon>
        <taxon>Pseudocohnilembidae</taxon>
        <taxon>Pseudocohnilembus</taxon>
    </lineage>
</organism>
<evidence type="ECO:0000256" key="1">
    <source>
        <dbReference type="SAM" id="Phobius"/>
    </source>
</evidence>
<reference evidence="2 3" key="1">
    <citation type="journal article" date="2015" name="Sci. Rep.">
        <title>Genome of the facultative scuticociliatosis pathogen Pseudocohnilembus persalinus provides insight into its virulence through horizontal gene transfer.</title>
        <authorList>
            <person name="Xiong J."/>
            <person name="Wang G."/>
            <person name="Cheng J."/>
            <person name="Tian M."/>
            <person name="Pan X."/>
            <person name="Warren A."/>
            <person name="Jiang C."/>
            <person name="Yuan D."/>
            <person name="Miao W."/>
        </authorList>
    </citation>
    <scope>NUCLEOTIDE SEQUENCE [LARGE SCALE GENOMIC DNA]</scope>
    <source>
        <strain evidence="2">36N120E</strain>
    </source>
</reference>
<accession>A0A0V0QRN4</accession>
<keyword evidence="1" id="KW-0812">Transmembrane</keyword>
<evidence type="ECO:0008006" key="4">
    <source>
        <dbReference type="Google" id="ProtNLM"/>
    </source>
</evidence>
<gene>
    <name evidence="2" type="ORF">PPERSA_09472</name>
</gene>
<keyword evidence="1" id="KW-1133">Transmembrane helix</keyword>
<keyword evidence="3" id="KW-1185">Reference proteome</keyword>
<dbReference type="EMBL" id="LDAU01000113">
    <property type="protein sequence ID" value="KRX04680.1"/>
    <property type="molecule type" value="Genomic_DNA"/>
</dbReference>